<accession>A0ACB6R660</accession>
<dbReference type="Proteomes" id="UP000799755">
    <property type="component" value="Unassembled WGS sequence"/>
</dbReference>
<organism evidence="1 2">
    <name type="scientific">Lindgomyces ingoldianus</name>
    <dbReference type="NCBI Taxonomy" id="673940"/>
    <lineage>
        <taxon>Eukaryota</taxon>
        <taxon>Fungi</taxon>
        <taxon>Dikarya</taxon>
        <taxon>Ascomycota</taxon>
        <taxon>Pezizomycotina</taxon>
        <taxon>Dothideomycetes</taxon>
        <taxon>Pleosporomycetidae</taxon>
        <taxon>Pleosporales</taxon>
        <taxon>Lindgomycetaceae</taxon>
        <taxon>Lindgomyces</taxon>
    </lineage>
</organism>
<gene>
    <name evidence="1" type="ORF">BDR25DRAFT_120905</name>
</gene>
<name>A0ACB6R660_9PLEO</name>
<keyword evidence="2" id="KW-1185">Reference proteome</keyword>
<evidence type="ECO:0000313" key="2">
    <source>
        <dbReference type="Proteomes" id="UP000799755"/>
    </source>
</evidence>
<sequence>MALTVAFVKLCMSSYEWYRRAAGPRTPHSHTATQPKTVPCTAPPQPIPGPHEPLRRASQPGPTIWVNLGAIPPRSIRILTRLVGESYLCFLQL</sequence>
<protein>
    <submittedName>
        <fullName evidence="1">Uncharacterized protein</fullName>
    </submittedName>
</protein>
<evidence type="ECO:0000313" key="1">
    <source>
        <dbReference type="EMBL" id="KAF2474323.1"/>
    </source>
</evidence>
<dbReference type="EMBL" id="MU003498">
    <property type="protein sequence ID" value="KAF2474323.1"/>
    <property type="molecule type" value="Genomic_DNA"/>
</dbReference>
<proteinExistence type="predicted"/>
<reference evidence="1" key="1">
    <citation type="journal article" date="2020" name="Stud. Mycol.">
        <title>101 Dothideomycetes genomes: a test case for predicting lifestyles and emergence of pathogens.</title>
        <authorList>
            <person name="Haridas S."/>
            <person name="Albert R."/>
            <person name="Binder M."/>
            <person name="Bloem J."/>
            <person name="Labutti K."/>
            <person name="Salamov A."/>
            <person name="Andreopoulos B."/>
            <person name="Baker S."/>
            <person name="Barry K."/>
            <person name="Bills G."/>
            <person name="Bluhm B."/>
            <person name="Cannon C."/>
            <person name="Castanera R."/>
            <person name="Culley D."/>
            <person name="Daum C."/>
            <person name="Ezra D."/>
            <person name="Gonzalez J."/>
            <person name="Henrissat B."/>
            <person name="Kuo A."/>
            <person name="Liang C."/>
            <person name="Lipzen A."/>
            <person name="Lutzoni F."/>
            <person name="Magnuson J."/>
            <person name="Mondo S."/>
            <person name="Nolan M."/>
            <person name="Ohm R."/>
            <person name="Pangilinan J."/>
            <person name="Park H.-J."/>
            <person name="Ramirez L."/>
            <person name="Alfaro M."/>
            <person name="Sun H."/>
            <person name="Tritt A."/>
            <person name="Yoshinaga Y."/>
            <person name="Zwiers L.-H."/>
            <person name="Turgeon B."/>
            <person name="Goodwin S."/>
            <person name="Spatafora J."/>
            <person name="Crous P."/>
            <person name="Grigoriev I."/>
        </authorList>
    </citation>
    <scope>NUCLEOTIDE SEQUENCE</scope>
    <source>
        <strain evidence="1">ATCC 200398</strain>
    </source>
</reference>
<comment type="caution">
    <text evidence="1">The sequence shown here is derived from an EMBL/GenBank/DDBJ whole genome shotgun (WGS) entry which is preliminary data.</text>
</comment>